<dbReference type="Gene3D" id="3.30.300.30">
    <property type="match status" value="1"/>
</dbReference>
<dbReference type="NCBIfam" id="NF006539">
    <property type="entry name" value="PRK09029.1"/>
    <property type="match status" value="1"/>
</dbReference>
<feature type="domain" description="AMP-binding enzyme C-terminal" evidence="6">
    <location>
        <begin position="382"/>
        <end position="419"/>
    </location>
</feature>
<gene>
    <name evidence="7" type="ORF">C1N32_15770</name>
</gene>
<dbReference type="InterPro" id="IPR010192">
    <property type="entry name" value="MenE"/>
</dbReference>
<dbReference type="GO" id="GO:0009234">
    <property type="term" value="P:menaquinone biosynthetic process"/>
    <property type="evidence" value="ECO:0007669"/>
    <property type="project" value="UniProtKB-KW"/>
</dbReference>
<evidence type="ECO:0000256" key="3">
    <source>
        <dbReference type="ARBA" id="ARBA00022741"/>
    </source>
</evidence>
<dbReference type="SUPFAM" id="SSF56801">
    <property type="entry name" value="Acetyl-CoA synthetase-like"/>
    <property type="match status" value="1"/>
</dbReference>
<dbReference type="PANTHER" id="PTHR43201">
    <property type="entry name" value="ACYL-COA SYNTHETASE"/>
    <property type="match status" value="1"/>
</dbReference>
<dbReference type="EMBL" id="POSK01000010">
    <property type="protein sequence ID" value="PNI04012.1"/>
    <property type="molecule type" value="Genomic_DNA"/>
</dbReference>
<dbReference type="InterPro" id="IPR025110">
    <property type="entry name" value="AMP-bd_C"/>
</dbReference>
<evidence type="ECO:0000256" key="1">
    <source>
        <dbReference type="ARBA" id="ARBA00022428"/>
    </source>
</evidence>
<dbReference type="AlphaFoldDB" id="A0A2J8I0E2"/>
<name>A0A2J8I0E2_VIBDI</name>
<dbReference type="Proteomes" id="UP000236449">
    <property type="component" value="Unassembled WGS sequence"/>
</dbReference>
<dbReference type="PROSITE" id="PS00455">
    <property type="entry name" value="AMP_BINDING"/>
    <property type="match status" value="1"/>
</dbReference>
<keyword evidence="3" id="KW-0547">Nucleotide-binding</keyword>
<evidence type="ECO:0000313" key="7">
    <source>
        <dbReference type="EMBL" id="PNI04012.1"/>
    </source>
</evidence>
<evidence type="ECO:0000313" key="8">
    <source>
        <dbReference type="Proteomes" id="UP000236449"/>
    </source>
</evidence>
<organism evidence="7 8">
    <name type="scientific">Vibrio diazotrophicus</name>
    <dbReference type="NCBI Taxonomy" id="685"/>
    <lineage>
        <taxon>Bacteria</taxon>
        <taxon>Pseudomonadati</taxon>
        <taxon>Pseudomonadota</taxon>
        <taxon>Gammaproteobacteria</taxon>
        <taxon>Vibrionales</taxon>
        <taxon>Vibrionaceae</taxon>
        <taxon>Vibrio</taxon>
    </lineage>
</organism>
<dbReference type="InterPro" id="IPR045851">
    <property type="entry name" value="AMP-bd_C_sf"/>
</dbReference>
<proteinExistence type="predicted"/>
<dbReference type="Pfam" id="PF13193">
    <property type="entry name" value="AMP-binding_C"/>
    <property type="match status" value="1"/>
</dbReference>
<accession>A0A2J8I0E2</accession>
<keyword evidence="4" id="KW-0067">ATP-binding</keyword>
<dbReference type="NCBIfam" id="TIGR01923">
    <property type="entry name" value="menE"/>
    <property type="match status" value="1"/>
</dbReference>
<sequence>MTPWQHYQQCHPDKVALCFYDPQGGEQRLTWQQLSHHVDQYQASLLSKGIKAGEVLTLVGKNHIQMLMWFLAAQQSGIACAFAMPQTISQLTDKLDTLYTPSQTAYLWLADSAQCRAEDFQRIKRKIAFIEFDAHLCNTNSVSLYSQYKADNLASIIFTSGSTGKPKAVVHNHSQHLASAQGLLEVFRFQAGDTWLLSLPMYHVSGLAIVYRWLSSGACLKIGTGELVQDIQNVTHASLVPTQLKRLLDSKQILTLSHVLLGGSHIPHQLSQQAAALGIETWLGYGMTEAASTVTAKRVDETATTGKVLSQRKVKLEGERVYIGGNTLAQGYFFQGSMTPIVDEQGWFDSKDLGQWVGDELVIIGRADNLFISGGENIHCEEIESVLNQHPDIQLAMVVPVTDAEYGARPVAVIRCQKQFEKPDGDMLCSGKLEKFKWPVAYFQMPDELLETGIKVSRKGVKDWLKENQNQYIPL</sequence>
<dbReference type="Pfam" id="PF00501">
    <property type="entry name" value="AMP-binding"/>
    <property type="match status" value="1"/>
</dbReference>
<dbReference type="InterPro" id="IPR000873">
    <property type="entry name" value="AMP-dep_synth/lig_dom"/>
</dbReference>
<dbReference type="InterPro" id="IPR042099">
    <property type="entry name" value="ANL_N_sf"/>
</dbReference>
<comment type="caution">
    <text evidence="7">The sequence shown here is derived from an EMBL/GenBank/DDBJ whole genome shotgun (WGS) entry which is preliminary data.</text>
</comment>
<evidence type="ECO:0000256" key="4">
    <source>
        <dbReference type="ARBA" id="ARBA00022840"/>
    </source>
</evidence>
<dbReference type="RefSeq" id="WP_102966720.1">
    <property type="nucleotide sequence ID" value="NZ_POSK01000010.1"/>
</dbReference>
<reference evidence="7 8" key="1">
    <citation type="submission" date="2018-01" db="EMBL/GenBank/DDBJ databases">
        <title>Draft genome sequences of six Vibrio diazotrophicus strains isolated from deep-sea sediments of the Baltic Sea.</title>
        <authorList>
            <person name="Castillo D."/>
            <person name="Vandieken V."/>
            <person name="Chiang O."/>
            <person name="Middelboe M."/>
        </authorList>
    </citation>
    <scope>NUCLEOTIDE SEQUENCE [LARGE SCALE GENOMIC DNA]</scope>
    <source>
        <strain evidence="7 8">60.27F</strain>
    </source>
</reference>
<dbReference type="GO" id="GO:0006631">
    <property type="term" value="P:fatty acid metabolic process"/>
    <property type="evidence" value="ECO:0007669"/>
    <property type="project" value="TreeGrafter"/>
</dbReference>
<keyword evidence="1" id="KW-0474">Menaquinone biosynthesis</keyword>
<evidence type="ECO:0000256" key="2">
    <source>
        <dbReference type="ARBA" id="ARBA00022598"/>
    </source>
</evidence>
<keyword evidence="2 7" id="KW-0436">Ligase</keyword>
<evidence type="ECO:0000259" key="6">
    <source>
        <dbReference type="Pfam" id="PF13193"/>
    </source>
</evidence>
<feature type="domain" description="AMP-dependent synthetase/ligase" evidence="5">
    <location>
        <begin position="7"/>
        <end position="333"/>
    </location>
</feature>
<evidence type="ECO:0000259" key="5">
    <source>
        <dbReference type="Pfam" id="PF00501"/>
    </source>
</evidence>
<dbReference type="CDD" id="cd17630">
    <property type="entry name" value="OSB_MenE-like"/>
    <property type="match status" value="1"/>
</dbReference>
<dbReference type="GO" id="GO:0008756">
    <property type="term" value="F:o-succinylbenzoate-CoA ligase activity"/>
    <property type="evidence" value="ECO:0007669"/>
    <property type="project" value="InterPro"/>
</dbReference>
<dbReference type="GO" id="GO:0005524">
    <property type="term" value="F:ATP binding"/>
    <property type="evidence" value="ECO:0007669"/>
    <property type="project" value="UniProtKB-KW"/>
</dbReference>
<dbReference type="Gene3D" id="3.40.50.12780">
    <property type="entry name" value="N-terminal domain of ligase-like"/>
    <property type="match status" value="1"/>
</dbReference>
<dbReference type="GO" id="GO:0031956">
    <property type="term" value="F:medium-chain fatty acid-CoA ligase activity"/>
    <property type="evidence" value="ECO:0007669"/>
    <property type="project" value="TreeGrafter"/>
</dbReference>
<dbReference type="PANTHER" id="PTHR43201:SF32">
    <property type="entry name" value="2-SUCCINYLBENZOATE--COA LIGASE, CHLOROPLASTIC_PEROXISOMAL"/>
    <property type="match status" value="1"/>
</dbReference>
<dbReference type="OrthoDB" id="9803968at2"/>
<dbReference type="InterPro" id="IPR020845">
    <property type="entry name" value="AMP-binding_CS"/>
</dbReference>
<protein>
    <submittedName>
        <fullName evidence="7">O-succinylbenzoate--CoA ligase</fullName>
    </submittedName>
</protein>